<sequence length="256" mass="27332">MKPTALITGASGGIGYELSHLFAKAGYNLIVIARSKDKLNQLKEELNGHPVTIIPQDLSEPGAAEVVYGKVKELGLTVTVLINNAGFGLNGMFADLPLIDQQKMLQVNVNALTELTHLFLPEIKAARFRSIPKGVMNVASTAAFQPGPKMAVYYASKAYALSLSEALVEELKDTSVTISTLCPGATKTNFFKTAQAEHTKLVSNMMSPASVAKTGFLGFVKGKRVIIPGTMNLGMAYATKLIPRSLAAKLANYVDS</sequence>
<comment type="similarity">
    <text evidence="1 3">Belongs to the short-chain dehydrogenases/reductases (SDR) family.</text>
</comment>
<reference evidence="5" key="1">
    <citation type="submission" date="2016-10" db="EMBL/GenBank/DDBJ databases">
        <authorList>
            <person name="Varghese N."/>
            <person name="Submissions S."/>
        </authorList>
    </citation>
    <scope>NUCLEOTIDE SEQUENCE [LARGE SCALE GENOMIC DNA]</scope>
    <source>
        <strain evidence="5">CGMCC 1.3704</strain>
    </source>
</reference>
<dbReference type="EMBL" id="FOSB01000009">
    <property type="protein sequence ID" value="SFK22619.1"/>
    <property type="molecule type" value="Genomic_DNA"/>
</dbReference>
<evidence type="ECO:0000256" key="2">
    <source>
        <dbReference type="ARBA" id="ARBA00023002"/>
    </source>
</evidence>
<dbReference type="InterPro" id="IPR036291">
    <property type="entry name" value="NAD(P)-bd_dom_sf"/>
</dbReference>
<accession>A0A1I3XTJ1</accession>
<organism evidence="4 5">
    <name type="scientific">Halobacillus dabanensis</name>
    <dbReference type="NCBI Taxonomy" id="240302"/>
    <lineage>
        <taxon>Bacteria</taxon>
        <taxon>Bacillati</taxon>
        <taxon>Bacillota</taxon>
        <taxon>Bacilli</taxon>
        <taxon>Bacillales</taxon>
        <taxon>Bacillaceae</taxon>
        <taxon>Halobacillus</taxon>
    </lineage>
</organism>
<proteinExistence type="inferred from homology"/>
<dbReference type="STRING" id="240302.BN982_02760"/>
<dbReference type="CDD" id="cd05233">
    <property type="entry name" value="SDR_c"/>
    <property type="match status" value="1"/>
</dbReference>
<dbReference type="PRINTS" id="PR00080">
    <property type="entry name" value="SDRFAMILY"/>
</dbReference>
<gene>
    <name evidence="4" type="ORF">SAMN04487936_109114</name>
</gene>
<dbReference type="GO" id="GO:0016020">
    <property type="term" value="C:membrane"/>
    <property type="evidence" value="ECO:0007669"/>
    <property type="project" value="TreeGrafter"/>
</dbReference>
<evidence type="ECO:0000313" key="5">
    <source>
        <dbReference type="Proteomes" id="UP000183557"/>
    </source>
</evidence>
<name>A0A1I3XTJ1_HALDA</name>
<dbReference type="OrthoDB" id="9808814at2"/>
<dbReference type="Pfam" id="PF00106">
    <property type="entry name" value="adh_short"/>
    <property type="match status" value="1"/>
</dbReference>
<dbReference type="PIRSF" id="PIRSF000126">
    <property type="entry name" value="11-beta-HSD1"/>
    <property type="match status" value="1"/>
</dbReference>
<dbReference type="AlphaFoldDB" id="A0A1I3XTJ1"/>
<evidence type="ECO:0000256" key="3">
    <source>
        <dbReference type="RuleBase" id="RU000363"/>
    </source>
</evidence>
<keyword evidence="5" id="KW-1185">Reference proteome</keyword>
<dbReference type="InterPro" id="IPR002347">
    <property type="entry name" value="SDR_fam"/>
</dbReference>
<dbReference type="PRINTS" id="PR00081">
    <property type="entry name" value="GDHRDH"/>
</dbReference>
<evidence type="ECO:0000256" key="1">
    <source>
        <dbReference type="ARBA" id="ARBA00006484"/>
    </source>
</evidence>
<dbReference type="Gene3D" id="3.40.50.720">
    <property type="entry name" value="NAD(P)-binding Rossmann-like Domain"/>
    <property type="match status" value="1"/>
</dbReference>
<evidence type="ECO:0008006" key="6">
    <source>
        <dbReference type="Google" id="ProtNLM"/>
    </source>
</evidence>
<dbReference type="GO" id="GO:0016491">
    <property type="term" value="F:oxidoreductase activity"/>
    <property type="evidence" value="ECO:0007669"/>
    <property type="project" value="UniProtKB-KW"/>
</dbReference>
<evidence type="ECO:0000313" key="4">
    <source>
        <dbReference type="EMBL" id="SFK22619.1"/>
    </source>
</evidence>
<dbReference type="RefSeq" id="WP_075037418.1">
    <property type="nucleotide sequence ID" value="NZ_FOSB01000009.1"/>
</dbReference>
<dbReference type="SUPFAM" id="SSF51735">
    <property type="entry name" value="NAD(P)-binding Rossmann-fold domains"/>
    <property type="match status" value="1"/>
</dbReference>
<dbReference type="Proteomes" id="UP000183557">
    <property type="component" value="Unassembled WGS sequence"/>
</dbReference>
<keyword evidence="2" id="KW-0560">Oxidoreductase</keyword>
<protein>
    <recommendedName>
        <fullName evidence="6">Short-chain dehydrogenase</fullName>
    </recommendedName>
</protein>
<dbReference type="PANTHER" id="PTHR44196:SF2">
    <property type="entry name" value="SHORT-CHAIN DEHYDROGENASE-RELATED"/>
    <property type="match status" value="1"/>
</dbReference>
<dbReference type="PANTHER" id="PTHR44196">
    <property type="entry name" value="DEHYDROGENASE/REDUCTASE SDR FAMILY MEMBER 7B"/>
    <property type="match status" value="1"/>
</dbReference>